<keyword evidence="6" id="KW-1185">Reference proteome</keyword>
<dbReference type="GeneID" id="89469422"/>
<dbReference type="InterPro" id="IPR053525">
    <property type="entry name" value="Sortase_D"/>
</dbReference>
<evidence type="ECO:0000256" key="3">
    <source>
        <dbReference type="SAM" id="Coils"/>
    </source>
</evidence>
<evidence type="ECO:0000256" key="4">
    <source>
        <dbReference type="SAM" id="Phobius"/>
    </source>
</evidence>
<comment type="caution">
    <text evidence="5">The sequence shown here is derived from an EMBL/GenBank/DDBJ whole genome shotgun (WGS) entry which is preliminary data.</text>
</comment>
<dbReference type="NCBIfam" id="NF033746">
    <property type="entry name" value="class_D_sortase"/>
    <property type="match status" value="1"/>
</dbReference>
<dbReference type="Gene3D" id="2.40.260.10">
    <property type="entry name" value="Sortase"/>
    <property type="match status" value="1"/>
</dbReference>
<evidence type="ECO:0000313" key="6">
    <source>
        <dbReference type="Proteomes" id="UP000006315"/>
    </source>
</evidence>
<organism evidence="5 6">
    <name type="scientific">Schinkia azotoformans LMG 9581</name>
    <dbReference type="NCBI Taxonomy" id="1131731"/>
    <lineage>
        <taxon>Bacteria</taxon>
        <taxon>Bacillati</taxon>
        <taxon>Bacillota</taxon>
        <taxon>Bacilli</taxon>
        <taxon>Bacillales</taxon>
        <taxon>Bacillaceae</taxon>
        <taxon>Calidifontibacillus/Schinkia group</taxon>
        <taxon>Schinkia</taxon>
    </lineage>
</organism>
<dbReference type="InterPro" id="IPR023365">
    <property type="entry name" value="Sortase_dom-sf"/>
</dbReference>
<dbReference type="STRING" id="1131731.BAZO_01877"/>
<dbReference type="NCBIfam" id="TIGR01076">
    <property type="entry name" value="sortase_fam"/>
    <property type="match status" value="1"/>
</dbReference>
<dbReference type="InterPro" id="IPR041999">
    <property type="entry name" value="Sortase_D_1"/>
</dbReference>
<dbReference type="Proteomes" id="UP000006315">
    <property type="component" value="Unassembled WGS sequence"/>
</dbReference>
<dbReference type="InterPro" id="IPR005754">
    <property type="entry name" value="Sortase"/>
</dbReference>
<keyword evidence="1" id="KW-0378">Hydrolase</keyword>
<evidence type="ECO:0000256" key="1">
    <source>
        <dbReference type="ARBA" id="ARBA00022801"/>
    </source>
</evidence>
<keyword evidence="4" id="KW-1133">Transmembrane helix</keyword>
<dbReference type="RefSeq" id="WP_003329515.1">
    <property type="nucleotide sequence ID" value="NZ_AJLR01000033.1"/>
</dbReference>
<reference evidence="5 6" key="1">
    <citation type="journal article" date="2012" name="Front. Microbiol.">
        <title>Redundancy and modularity in membrane-associated dissimilatory nitrate reduction in Bacillus.</title>
        <authorList>
            <person name="Heylen K."/>
            <person name="Keltjens J."/>
        </authorList>
    </citation>
    <scope>NUCLEOTIDE SEQUENCE [LARGE SCALE GENOMIC DNA]</scope>
    <source>
        <strain evidence="5 6">LMG 9581</strain>
    </source>
</reference>
<proteinExistence type="predicted"/>
<evidence type="ECO:0000256" key="2">
    <source>
        <dbReference type="PIRSR" id="PIRSR605754-1"/>
    </source>
</evidence>
<dbReference type="SUPFAM" id="SSF63817">
    <property type="entry name" value="Sortase"/>
    <property type="match status" value="1"/>
</dbReference>
<dbReference type="GO" id="GO:0016787">
    <property type="term" value="F:hydrolase activity"/>
    <property type="evidence" value="ECO:0007669"/>
    <property type="project" value="UniProtKB-KW"/>
</dbReference>
<dbReference type="Pfam" id="PF04203">
    <property type="entry name" value="Sortase"/>
    <property type="match status" value="1"/>
</dbReference>
<gene>
    <name evidence="5" type="ORF">BAZO_01877</name>
</gene>
<feature type="active site" description="Proton donor/acceptor" evidence="2">
    <location>
        <position position="120"/>
    </location>
</feature>
<dbReference type="AlphaFoldDB" id="K6D8Y4"/>
<name>K6D8Y4_SCHAZ</name>
<feature type="coiled-coil region" evidence="3">
    <location>
        <begin position="25"/>
        <end position="55"/>
    </location>
</feature>
<protein>
    <submittedName>
        <fullName evidence="5">Sortase family protein</fullName>
    </submittedName>
</protein>
<dbReference type="EMBL" id="AJLR01000033">
    <property type="protein sequence ID" value="EKN68977.1"/>
    <property type="molecule type" value="Genomic_DNA"/>
</dbReference>
<dbReference type="PATRIC" id="fig|1131731.3.peg.382"/>
<feature type="active site" description="Acyl-thioester intermediate" evidence="2">
    <location>
        <position position="178"/>
    </location>
</feature>
<keyword evidence="3" id="KW-0175">Coiled coil</keyword>
<evidence type="ECO:0000313" key="5">
    <source>
        <dbReference type="EMBL" id="EKN68977.1"/>
    </source>
</evidence>
<accession>K6D8Y4</accession>
<keyword evidence="4" id="KW-0472">Membrane</keyword>
<keyword evidence="4" id="KW-0812">Transmembrane</keyword>
<dbReference type="CDD" id="cd05828">
    <property type="entry name" value="Sortase_D_1"/>
    <property type="match status" value="1"/>
</dbReference>
<feature type="transmembrane region" description="Helical" evidence="4">
    <location>
        <begin position="6"/>
        <end position="25"/>
    </location>
</feature>
<sequence>MVKKIAIIIIIAGIVLIGIGVFQYFNSKEEQKNTLKEAYKILEDHNQQINNHLNEDHHTKKDEEFNPFHGETVGILEIPKLNAELPIVEGTSDNDLEKGVGHYKGTAYPTEGDQIVLSGHRDTVFRRMGELEVGDVFIVKLPYGSFEYKIESTKIVDADDRTIIKSTAPNEELVVTTCYPFTFVGTAPDRYILTAKPVKMK</sequence>